<evidence type="ECO:0000313" key="3">
    <source>
        <dbReference type="Proteomes" id="UP001237737"/>
    </source>
</evidence>
<reference evidence="2 3" key="1">
    <citation type="submission" date="2023-07" db="EMBL/GenBank/DDBJ databases">
        <title>Sorghum-associated microbial communities from plants grown in Nebraska, USA.</title>
        <authorList>
            <person name="Schachtman D."/>
        </authorList>
    </citation>
    <scope>NUCLEOTIDE SEQUENCE [LARGE SCALE GENOMIC DNA]</scope>
    <source>
        <strain evidence="2 3">CC60</strain>
    </source>
</reference>
<keyword evidence="3" id="KW-1185">Reference proteome</keyword>
<name>A0ABT9T1H0_9GAMM</name>
<accession>A0ABT9T1H0</accession>
<evidence type="ECO:0000256" key="1">
    <source>
        <dbReference type="SAM" id="Phobius"/>
    </source>
</evidence>
<proteinExistence type="predicted"/>
<evidence type="ECO:0008006" key="4">
    <source>
        <dbReference type="Google" id="ProtNLM"/>
    </source>
</evidence>
<keyword evidence="1" id="KW-1133">Transmembrane helix</keyword>
<comment type="caution">
    <text evidence="2">The sequence shown here is derived from an EMBL/GenBank/DDBJ whole genome shotgun (WGS) entry which is preliminary data.</text>
</comment>
<protein>
    <recommendedName>
        <fullName evidence="4">Relaxation protein</fullName>
    </recommendedName>
</protein>
<dbReference type="Proteomes" id="UP001237737">
    <property type="component" value="Unassembled WGS sequence"/>
</dbReference>
<dbReference type="EMBL" id="JAUSSK010000003">
    <property type="protein sequence ID" value="MDQ0009997.1"/>
    <property type="molecule type" value="Genomic_DNA"/>
</dbReference>
<evidence type="ECO:0000313" key="2">
    <source>
        <dbReference type="EMBL" id="MDQ0009997.1"/>
    </source>
</evidence>
<sequence length="185" mass="20564">MREEGARSATVQVAMMVERLSRMSESMDTRHRQATEQQERTVQALPAIMRQAADAGLGAISADATRTVRMGLNEPLAEVTWAAAEHGRLMQASTDTMVRTQRKLAAFVHKAAWLVAGVLAILLSVLALGGYLGWHYKQVITQQQIEADLLRAYNQADVRLCGKQLCARVGRADKRYGDYVPLRQR</sequence>
<feature type="transmembrane region" description="Helical" evidence="1">
    <location>
        <begin position="111"/>
        <end position="134"/>
    </location>
</feature>
<keyword evidence="1" id="KW-0812">Transmembrane</keyword>
<dbReference type="RefSeq" id="WP_306849845.1">
    <property type="nucleotide sequence ID" value="NZ_JAUSSK010000003.1"/>
</dbReference>
<gene>
    <name evidence="2" type="ORF">J2T07_002187</name>
</gene>
<organism evidence="2 3">
    <name type="scientific">Luteibacter jiangsuensis</name>
    <dbReference type="NCBI Taxonomy" id="637577"/>
    <lineage>
        <taxon>Bacteria</taxon>
        <taxon>Pseudomonadati</taxon>
        <taxon>Pseudomonadota</taxon>
        <taxon>Gammaproteobacteria</taxon>
        <taxon>Lysobacterales</taxon>
        <taxon>Rhodanobacteraceae</taxon>
        <taxon>Luteibacter</taxon>
    </lineage>
</organism>
<keyword evidence="1" id="KW-0472">Membrane</keyword>